<organism evidence="6">
    <name type="scientific">groundwater metagenome</name>
    <dbReference type="NCBI Taxonomy" id="717931"/>
    <lineage>
        <taxon>unclassified sequences</taxon>
        <taxon>metagenomes</taxon>
        <taxon>ecological metagenomes</taxon>
    </lineage>
</organism>
<accession>A0A098EBP5</accession>
<dbReference type="InterPro" id="IPR036820">
    <property type="entry name" value="Archease_dom_sf"/>
</dbReference>
<dbReference type="PANTHER" id="PTHR12682:SF11">
    <property type="entry name" value="PROTEIN ARCHEASE"/>
    <property type="match status" value="1"/>
</dbReference>
<keyword evidence="2" id="KW-0819">tRNA processing</keyword>
<evidence type="ECO:0000256" key="3">
    <source>
        <dbReference type="ARBA" id="ARBA00022723"/>
    </source>
</evidence>
<name>A0A098EBP5_9ZZZZ</name>
<evidence type="ECO:0000256" key="2">
    <source>
        <dbReference type="ARBA" id="ARBA00022694"/>
    </source>
</evidence>
<sequence length="143" mass="16580">MEKFKFIDHISDLQFAAYGKTLNELFENCAYAMFEGMIPEIKVEKKIERTGNLISENLTELLHDFLNELLFVFETEHNVFKKFTVNVVKNKGLYNLNFTASGDKSENYVIDVGIKGITYHELSAEKKKIGRKIFWEANVLCDI</sequence>
<comment type="similarity">
    <text evidence="1">Belongs to the archease family.</text>
</comment>
<evidence type="ECO:0000256" key="1">
    <source>
        <dbReference type="ARBA" id="ARBA00007963"/>
    </source>
</evidence>
<dbReference type="InterPro" id="IPR023572">
    <property type="entry name" value="Archease_dom"/>
</dbReference>
<dbReference type="Pfam" id="PF01951">
    <property type="entry name" value="Archease"/>
    <property type="match status" value="1"/>
</dbReference>
<dbReference type="SUPFAM" id="SSF69819">
    <property type="entry name" value="MTH1598-like"/>
    <property type="match status" value="1"/>
</dbReference>
<dbReference type="GO" id="GO:0008033">
    <property type="term" value="P:tRNA processing"/>
    <property type="evidence" value="ECO:0007669"/>
    <property type="project" value="UniProtKB-KW"/>
</dbReference>
<proteinExistence type="inferred from homology"/>
<evidence type="ECO:0000259" key="5">
    <source>
        <dbReference type="Pfam" id="PF01951"/>
    </source>
</evidence>
<dbReference type="AlphaFoldDB" id="A0A098EBP5"/>
<reference evidence="6" key="1">
    <citation type="submission" date="2014-09" db="EMBL/GenBank/DDBJ databases">
        <authorList>
            <person name="Probst J Alexander"/>
        </authorList>
    </citation>
    <scope>NUCLEOTIDE SEQUENCE</scope>
</reference>
<dbReference type="EMBL" id="CCXY01000216">
    <property type="protein sequence ID" value="CEG12924.1"/>
    <property type="molecule type" value="Genomic_DNA"/>
</dbReference>
<dbReference type="InterPro" id="IPR002804">
    <property type="entry name" value="Archease"/>
</dbReference>
<gene>
    <name evidence="6" type="ORF">MSIBF_A2930003</name>
</gene>
<feature type="domain" description="Archease" evidence="5">
    <location>
        <begin position="4"/>
        <end position="143"/>
    </location>
</feature>
<keyword evidence="4" id="KW-0106">Calcium</keyword>
<dbReference type="GO" id="GO:0046872">
    <property type="term" value="F:metal ion binding"/>
    <property type="evidence" value="ECO:0007669"/>
    <property type="project" value="UniProtKB-KW"/>
</dbReference>
<dbReference type="PANTHER" id="PTHR12682">
    <property type="entry name" value="ARCHEASE"/>
    <property type="match status" value="1"/>
</dbReference>
<keyword evidence="3" id="KW-0479">Metal-binding</keyword>
<dbReference type="Gene3D" id="3.55.10.10">
    <property type="entry name" value="Archease domain"/>
    <property type="match status" value="1"/>
</dbReference>
<evidence type="ECO:0000313" key="6">
    <source>
        <dbReference type="EMBL" id="CEG12924.1"/>
    </source>
</evidence>
<protein>
    <recommendedName>
        <fullName evidence="5">Archease domain-containing protein</fullName>
    </recommendedName>
</protein>
<evidence type="ECO:0000256" key="4">
    <source>
        <dbReference type="ARBA" id="ARBA00022837"/>
    </source>
</evidence>